<dbReference type="Proteomes" id="UP000054308">
    <property type="component" value="Unassembled WGS sequence"/>
</dbReference>
<keyword evidence="2" id="KW-1185">Reference proteome</keyword>
<reference evidence="1 2" key="1">
    <citation type="submission" date="2014-04" db="EMBL/GenBank/DDBJ databases">
        <title>Genome evolution of avian class.</title>
        <authorList>
            <person name="Zhang G."/>
            <person name="Li C."/>
        </authorList>
    </citation>
    <scope>NUCLEOTIDE SEQUENCE [LARGE SCALE GENOMIC DNA]</scope>
    <source>
        <strain evidence="1">BGI_N300</strain>
    </source>
</reference>
<feature type="non-terminal residue" evidence="1">
    <location>
        <position position="46"/>
    </location>
</feature>
<organism evidence="1 2">
    <name type="scientific">Calypte anna</name>
    <name type="common">Anna's hummingbird</name>
    <name type="synonym">Archilochus anna</name>
    <dbReference type="NCBI Taxonomy" id="9244"/>
    <lineage>
        <taxon>Eukaryota</taxon>
        <taxon>Metazoa</taxon>
        <taxon>Chordata</taxon>
        <taxon>Craniata</taxon>
        <taxon>Vertebrata</taxon>
        <taxon>Euteleostomi</taxon>
        <taxon>Archelosauria</taxon>
        <taxon>Archosauria</taxon>
        <taxon>Dinosauria</taxon>
        <taxon>Saurischia</taxon>
        <taxon>Theropoda</taxon>
        <taxon>Coelurosauria</taxon>
        <taxon>Aves</taxon>
        <taxon>Neognathae</taxon>
        <taxon>Neoaves</taxon>
        <taxon>Strisores</taxon>
        <taxon>Apodiformes</taxon>
        <taxon>Trochilidae</taxon>
        <taxon>Calypte</taxon>
    </lineage>
</organism>
<proteinExistence type="predicted"/>
<dbReference type="AlphaFoldDB" id="A0A091IBZ4"/>
<protein>
    <submittedName>
        <fullName evidence="1">Uncharacterized protein</fullName>
    </submittedName>
</protein>
<evidence type="ECO:0000313" key="1">
    <source>
        <dbReference type="EMBL" id="KFP05762.1"/>
    </source>
</evidence>
<accession>A0A091IBZ4</accession>
<feature type="non-terminal residue" evidence="1">
    <location>
        <position position="1"/>
    </location>
</feature>
<gene>
    <name evidence="1" type="ORF">N300_05529</name>
</gene>
<dbReference type="EMBL" id="KL218475">
    <property type="protein sequence ID" value="KFP05762.1"/>
    <property type="molecule type" value="Genomic_DNA"/>
</dbReference>
<dbReference type="Gene3D" id="1.10.287.210">
    <property type="match status" value="1"/>
</dbReference>
<evidence type="ECO:0000313" key="2">
    <source>
        <dbReference type="Proteomes" id="UP000054308"/>
    </source>
</evidence>
<sequence length="46" mass="5154">AAIHFLQLAHGHGYEDLDGMCCMNLTDNSNSIHKSIQQLIEQTNKI</sequence>
<name>A0A091IBZ4_CALAN</name>